<dbReference type="RefSeq" id="WP_209944689.1">
    <property type="nucleotide sequence ID" value="NZ_JAFICZ010000001.1"/>
</dbReference>
<protein>
    <submittedName>
        <fullName evidence="1">Uncharacterized protein</fullName>
    </submittedName>
</protein>
<dbReference type="AlphaFoldDB" id="A0A8I1YAZ7"/>
<sequence>MNQQPAPKAAIVPTIGRIVYYVLPQYQVEEINRRRQHARNELDYHRWKKNGTMIHVGNEVKAGQVVPAMIVAVWGATPTSAVNLKLFLDGSDDYWVTSTNVGEPDQEGKYHWMPYQLGQAAKTEAAEKEIAAAKQAAFNDAAGEPSKPA</sequence>
<gene>
    <name evidence="1" type="ORF">JOH49_006388</name>
</gene>
<comment type="caution">
    <text evidence="1">The sequence shown here is derived from an EMBL/GenBank/DDBJ whole genome shotgun (WGS) entry which is preliminary data.</text>
</comment>
<accession>A0A8I1YAZ7</accession>
<evidence type="ECO:0000313" key="1">
    <source>
        <dbReference type="EMBL" id="MBP1296635.1"/>
    </source>
</evidence>
<proteinExistence type="predicted"/>
<name>A0A8I1YAZ7_BRAEL</name>
<dbReference type="EMBL" id="JAFICZ010000001">
    <property type="protein sequence ID" value="MBP1296635.1"/>
    <property type="molecule type" value="Genomic_DNA"/>
</dbReference>
<evidence type="ECO:0000313" key="2">
    <source>
        <dbReference type="Proteomes" id="UP000673383"/>
    </source>
</evidence>
<dbReference type="Proteomes" id="UP000673383">
    <property type="component" value="Unassembled WGS sequence"/>
</dbReference>
<reference evidence="1" key="1">
    <citation type="submission" date="2021-02" db="EMBL/GenBank/DDBJ databases">
        <title>Genomic Encyclopedia of Type Strains, Phase IV (KMG-V): Genome sequencing to study the core and pangenomes of soil and plant-associated prokaryotes.</title>
        <authorList>
            <person name="Whitman W."/>
        </authorList>
    </citation>
    <scope>NUCLEOTIDE SEQUENCE</scope>
    <source>
        <strain evidence="1">USDA 406</strain>
    </source>
</reference>
<organism evidence="1 2">
    <name type="scientific">Bradyrhizobium elkanii</name>
    <dbReference type="NCBI Taxonomy" id="29448"/>
    <lineage>
        <taxon>Bacteria</taxon>
        <taxon>Pseudomonadati</taxon>
        <taxon>Pseudomonadota</taxon>
        <taxon>Alphaproteobacteria</taxon>
        <taxon>Hyphomicrobiales</taxon>
        <taxon>Nitrobacteraceae</taxon>
        <taxon>Bradyrhizobium</taxon>
    </lineage>
</organism>